<dbReference type="OrthoDB" id="6147687at2"/>
<evidence type="ECO:0000256" key="1">
    <source>
        <dbReference type="ARBA" id="ARBA00022737"/>
    </source>
</evidence>
<dbReference type="PROSITE" id="PS50088">
    <property type="entry name" value="ANK_REPEAT"/>
    <property type="match status" value="1"/>
</dbReference>
<reference evidence="4 5" key="1">
    <citation type="submission" date="2019-07" db="EMBL/GenBank/DDBJ databases">
        <title>Draft genome for Aliikangiella sp. M105.</title>
        <authorList>
            <person name="Wang G."/>
        </authorList>
    </citation>
    <scope>NUCLEOTIDE SEQUENCE [LARGE SCALE GENOMIC DNA]</scope>
    <source>
        <strain evidence="4 5">M105</strain>
    </source>
</reference>
<dbReference type="InterPro" id="IPR036770">
    <property type="entry name" value="Ankyrin_rpt-contain_sf"/>
</dbReference>
<dbReference type="PROSITE" id="PS50297">
    <property type="entry name" value="ANK_REP_REGION"/>
    <property type="match status" value="1"/>
</dbReference>
<dbReference type="InterPro" id="IPR002110">
    <property type="entry name" value="Ankyrin_rpt"/>
</dbReference>
<dbReference type="SMART" id="SM00248">
    <property type="entry name" value="ANK"/>
    <property type="match status" value="2"/>
</dbReference>
<keyword evidence="2 3" id="KW-0040">ANK repeat</keyword>
<dbReference type="Gene3D" id="1.25.40.20">
    <property type="entry name" value="Ankyrin repeat-containing domain"/>
    <property type="match status" value="1"/>
</dbReference>
<keyword evidence="5" id="KW-1185">Reference proteome</keyword>
<dbReference type="AlphaFoldDB" id="A0A545UG66"/>
<dbReference type="RefSeq" id="WP_142892969.1">
    <property type="nucleotide sequence ID" value="NZ_ML660162.1"/>
</dbReference>
<evidence type="ECO:0000313" key="4">
    <source>
        <dbReference type="EMBL" id="TQV88461.1"/>
    </source>
</evidence>
<keyword evidence="1" id="KW-0677">Repeat</keyword>
<evidence type="ECO:0000256" key="3">
    <source>
        <dbReference type="PROSITE-ProRule" id="PRU00023"/>
    </source>
</evidence>
<feature type="repeat" description="ANK" evidence="3">
    <location>
        <begin position="271"/>
        <end position="303"/>
    </location>
</feature>
<evidence type="ECO:0000313" key="5">
    <source>
        <dbReference type="Proteomes" id="UP000315439"/>
    </source>
</evidence>
<gene>
    <name evidence="4" type="ORF">FLL46_08020</name>
</gene>
<dbReference type="EMBL" id="VIKS01000004">
    <property type="protein sequence ID" value="TQV88461.1"/>
    <property type="molecule type" value="Genomic_DNA"/>
</dbReference>
<evidence type="ECO:0000256" key="2">
    <source>
        <dbReference type="ARBA" id="ARBA00023043"/>
    </source>
</evidence>
<accession>A0A545UG66</accession>
<proteinExistence type="predicted"/>
<dbReference type="Proteomes" id="UP000315439">
    <property type="component" value="Unassembled WGS sequence"/>
</dbReference>
<dbReference type="SUPFAM" id="SSF48403">
    <property type="entry name" value="Ankyrin repeat"/>
    <property type="match status" value="1"/>
</dbReference>
<dbReference type="InterPro" id="IPR050776">
    <property type="entry name" value="Ank_Repeat/CDKN_Inhibitor"/>
</dbReference>
<sequence>MEPLSLIIGSCSLIIATLAYKHQISKTNTFESLVKTLAEFRNIKYELNEEENHLVNLLANGTLILTQVKQKIQRRLTEIVSLITLIFFSSYADLNELLGSEIEILSNYILGLLSLALAIFGNAKVINQEEKQFLHNMNVLNEIYYKKFVGPAIRQFNEHCDEKTFIQLEERRYNLMLKRLENSLKNKLGNPLPQKPNTFRNIQKEFFDAIDHNNIEKIQLLCANNSGFFALEKVNNKSAVTILQQAVLHGSNYMVKIILDFDCNLNFRNNVGETALHSAARIGSLEKCRLLIDKGADPEIKNISGKLPVACALDAQHQAVADFLANL</sequence>
<dbReference type="Pfam" id="PF12796">
    <property type="entry name" value="Ank_2"/>
    <property type="match status" value="1"/>
</dbReference>
<organism evidence="4 5">
    <name type="scientific">Aliikangiella coralliicola</name>
    <dbReference type="NCBI Taxonomy" id="2592383"/>
    <lineage>
        <taxon>Bacteria</taxon>
        <taxon>Pseudomonadati</taxon>
        <taxon>Pseudomonadota</taxon>
        <taxon>Gammaproteobacteria</taxon>
        <taxon>Oceanospirillales</taxon>
        <taxon>Pleioneaceae</taxon>
        <taxon>Aliikangiella</taxon>
    </lineage>
</organism>
<dbReference type="PANTHER" id="PTHR24201">
    <property type="entry name" value="ANK_REP_REGION DOMAIN-CONTAINING PROTEIN"/>
    <property type="match status" value="1"/>
</dbReference>
<name>A0A545UG66_9GAMM</name>
<dbReference type="PANTHER" id="PTHR24201:SF14">
    <property type="entry name" value="CYCLIN-DEPENDENT KINASE 4 INHIBITOR C-LIKE"/>
    <property type="match status" value="1"/>
</dbReference>
<comment type="caution">
    <text evidence="4">The sequence shown here is derived from an EMBL/GenBank/DDBJ whole genome shotgun (WGS) entry which is preliminary data.</text>
</comment>
<protein>
    <submittedName>
        <fullName evidence="4">Ankyrin repeat domain-containing protein</fullName>
    </submittedName>
</protein>